<dbReference type="PANTHER" id="PTHR46847">
    <property type="entry name" value="D-ALLOSE-BINDING PERIPLASMIC PROTEIN-RELATED"/>
    <property type="match status" value="1"/>
</dbReference>
<name>A0A9X2RVC0_STRMQ</name>
<evidence type="ECO:0000256" key="2">
    <source>
        <dbReference type="ARBA" id="ARBA00007639"/>
    </source>
</evidence>
<keyword evidence="3" id="KW-0732">Signal</keyword>
<comment type="subcellular location">
    <subcellularLocation>
        <location evidence="1">Cell envelope</location>
    </subcellularLocation>
</comment>
<keyword evidence="6" id="KW-1185">Reference proteome</keyword>
<sequence length="325" mass="33636">MQKGKKVWAIACSTVAPGCSMPAKGLADAGKALGWKVTIADGKLDPSVYNAQIRAAAAAKADALVLFGIDCAPVKGAIEAAQKSGTKVFAANALDCDDKYAAGRGKALFDGELVWGPDNTDYATFTDTCVGPGQADWVIAKTEGKANIIQLRQDDSAGTRHIGESAHKRFEDCGGCTVTTVSYTGADLAAGKLQGKVSAALQKAPKANVVTVPVDAAISLGVASAVQQARAGGREILLVGQEGVPASVKLVKSGVQSFALGRPWRWTGWATADGVNRMFAGEKAVDAGFGFGSMDADHRPKADVYDGNDPSAPYVGNYKRIWGVS</sequence>
<dbReference type="RefSeq" id="WP_257632975.1">
    <property type="nucleotide sequence ID" value="NZ_JANIIC010000030.1"/>
</dbReference>
<evidence type="ECO:0000313" key="6">
    <source>
        <dbReference type="Proteomes" id="UP001142400"/>
    </source>
</evidence>
<dbReference type="PANTHER" id="PTHR46847:SF2">
    <property type="entry name" value="ABC TRANSPORTER SUGAR-BINDING PROTEIN"/>
    <property type="match status" value="1"/>
</dbReference>
<dbReference type="Proteomes" id="UP001142400">
    <property type="component" value="Unassembled WGS sequence"/>
</dbReference>
<dbReference type="EMBL" id="JANIIC010000030">
    <property type="protein sequence ID" value="MCQ8832122.1"/>
    <property type="molecule type" value="Genomic_DNA"/>
</dbReference>
<gene>
    <name evidence="5" type="ORF">NQU54_24375</name>
</gene>
<reference evidence="5" key="1">
    <citation type="submission" date="2022-06" db="EMBL/GenBank/DDBJ databases">
        <title>WGS of actinobacteria.</title>
        <authorList>
            <person name="Thawai C."/>
        </authorList>
    </citation>
    <scope>NUCLEOTIDE SEQUENCE</scope>
    <source>
        <strain evidence="5">DSM 42010</strain>
    </source>
</reference>
<dbReference type="AlphaFoldDB" id="A0A9X2RVC0"/>
<dbReference type="Pfam" id="PF13407">
    <property type="entry name" value="Peripla_BP_4"/>
    <property type="match status" value="1"/>
</dbReference>
<comment type="caution">
    <text evidence="5">The sequence shown here is derived from an EMBL/GenBank/DDBJ whole genome shotgun (WGS) entry which is preliminary data.</text>
</comment>
<comment type="similarity">
    <text evidence="2">Belongs to the bacterial solute-binding protein 2 family.</text>
</comment>
<dbReference type="Gene3D" id="3.40.50.2300">
    <property type="match status" value="2"/>
</dbReference>
<dbReference type="InterPro" id="IPR025997">
    <property type="entry name" value="SBP_2_dom"/>
</dbReference>
<accession>A0A9X2RVC0</accession>
<dbReference type="InterPro" id="IPR028082">
    <property type="entry name" value="Peripla_BP_I"/>
</dbReference>
<proteinExistence type="inferred from homology"/>
<dbReference type="SUPFAM" id="SSF53822">
    <property type="entry name" value="Periplasmic binding protein-like I"/>
    <property type="match status" value="1"/>
</dbReference>
<evidence type="ECO:0000256" key="3">
    <source>
        <dbReference type="ARBA" id="ARBA00022729"/>
    </source>
</evidence>
<dbReference type="GO" id="GO:0030246">
    <property type="term" value="F:carbohydrate binding"/>
    <property type="evidence" value="ECO:0007669"/>
    <property type="project" value="UniProtKB-ARBA"/>
</dbReference>
<protein>
    <submittedName>
        <fullName evidence="5">Substrate-binding domain-containing protein</fullName>
    </submittedName>
</protein>
<dbReference type="GO" id="GO:0030313">
    <property type="term" value="C:cell envelope"/>
    <property type="evidence" value="ECO:0007669"/>
    <property type="project" value="UniProtKB-SubCell"/>
</dbReference>
<evidence type="ECO:0000259" key="4">
    <source>
        <dbReference type="Pfam" id="PF13407"/>
    </source>
</evidence>
<feature type="domain" description="Periplasmic binding protein" evidence="4">
    <location>
        <begin position="23"/>
        <end position="282"/>
    </location>
</feature>
<evidence type="ECO:0000313" key="5">
    <source>
        <dbReference type="EMBL" id="MCQ8832122.1"/>
    </source>
</evidence>
<evidence type="ECO:0000256" key="1">
    <source>
        <dbReference type="ARBA" id="ARBA00004196"/>
    </source>
</evidence>
<organism evidence="5 6">
    <name type="scientific">Streptomyces malaysiensis subsp. samsunensis</name>
    <dbReference type="NCBI Taxonomy" id="459658"/>
    <lineage>
        <taxon>Bacteria</taxon>
        <taxon>Bacillati</taxon>
        <taxon>Actinomycetota</taxon>
        <taxon>Actinomycetes</taxon>
        <taxon>Kitasatosporales</taxon>
        <taxon>Streptomycetaceae</taxon>
        <taxon>Streptomyces</taxon>
        <taxon>Streptomyces violaceusniger group</taxon>
    </lineage>
</organism>